<dbReference type="PRINTS" id="PR01078">
    <property type="entry name" value="AMINACHANNEL"/>
</dbReference>
<dbReference type="InterPro" id="IPR001873">
    <property type="entry name" value="ENaC"/>
</dbReference>
<name>A0A922LTD4_SCHHA</name>
<dbReference type="GO" id="GO:0015280">
    <property type="term" value="F:ligand-gated sodium channel activity"/>
    <property type="evidence" value="ECO:0007669"/>
    <property type="project" value="TreeGrafter"/>
</dbReference>
<dbReference type="PANTHER" id="PTHR11690">
    <property type="entry name" value="AMILORIDE-SENSITIVE SODIUM CHANNEL-RELATED"/>
    <property type="match status" value="1"/>
</dbReference>
<evidence type="ECO:0000313" key="15">
    <source>
        <dbReference type="Proteomes" id="UP000471633"/>
    </source>
</evidence>
<dbReference type="Proteomes" id="UP000471633">
    <property type="component" value="Unassembled WGS sequence"/>
</dbReference>
<reference evidence="14" key="1">
    <citation type="journal article" date="2012" name="Nat. Genet.">
        <title>Whole-genome sequence of Schistosoma haematobium.</title>
        <authorList>
            <person name="Young N.D."/>
            <person name="Jex A.R."/>
            <person name="Li B."/>
            <person name="Liu S."/>
            <person name="Yang L."/>
            <person name="Xiong Z."/>
            <person name="Li Y."/>
            <person name="Cantacessi C."/>
            <person name="Hall R.S."/>
            <person name="Xu X."/>
            <person name="Chen F."/>
            <person name="Wu X."/>
            <person name="Zerlotini A."/>
            <person name="Oliveira G."/>
            <person name="Hofmann A."/>
            <person name="Zhang G."/>
            <person name="Fang X."/>
            <person name="Kang Y."/>
            <person name="Campbell B.E."/>
            <person name="Loukas A."/>
            <person name="Ranganathan S."/>
            <person name="Rollinson D."/>
            <person name="Rinaldi G."/>
            <person name="Brindley P.J."/>
            <person name="Yang H."/>
            <person name="Wang J."/>
            <person name="Wang J."/>
            <person name="Gasser R.B."/>
        </authorList>
    </citation>
    <scope>NUCLEOTIDE SEQUENCE</scope>
</reference>
<keyword evidence="3 11" id="KW-0894">Sodium channel</keyword>
<dbReference type="Gene3D" id="2.60.470.10">
    <property type="entry name" value="Acid-sensing ion channels like domains"/>
    <property type="match status" value="1"/>
</dbReference>
<dbReference type="RefSeq" id="XP_035587678.2">
    <property type="nucleotide sequence ID" value="XM_035734384.2"/>
</dbReference>
<dbReference type="KEGG" id="shx:MS3_00004703"/>
<dbReference type="Pfam" id="PF00858">
    <property type="entry name" value="ASC"/>
    <property type="match status" value="1"/>
</dbReference>
<protein>
    <recommendedName>
        <fullName evidence="16">Amiloride-sensitive sodium channel</fullName>
    </recommendedName>
</protein>
<keyword evidence="6" id="KW-0915">Sodium</keyword>
<evidence type="ECO:0000256" key="6">
    <source>
        <dbReference type="ARBA" id="ARBA00023053"/>
    </source>
</evidence>
<evidence type="ECO:0000256" key="12">
    <source>
        <dbReference type="SAM" id="MobiDB-lite"/>
    </source>
</evidence>
<dbReference type="GO" id="GO:0005886">
    <property type="term" value="C:plasma membrane"/>
    <property type="evidence" value="ECO:0007669"/>
    <property type="project" value="TreeGrafter"/>
</dbReference>
<reference evidence="14" key="2">
    <citation type="journal article" date="2019" name="Gigascience">
        <title>High-quality Schistosoma haematobium genome achieved by single-molecule and long-range sequencing.</title>
        <authorList>
            <person name="Stroehlein A.J."/>
            <person name="Korhonen P.K."/>
            <person name="Chong T.M."/>
            <person name="Lim Y.L."/>
            <person name="Chan K.G."/>
            <person name="Webster B."/>
            <person name="Rollinson D."/>
            <person name="Brindley P.J."/>
            <person name="Gasser R.B."/>
            <person name="Young N.D."/>
        </authorList>
    </citation>
    <scope>NUCLEOTIDE SEQUENCE</scope>
</reference>
<evidence type="ECO:0000256" key="5">
    <source>
        <dbReference type="ARBA" id="ARBA00022989"/>
    </source>
</evidence>
<keyword evidence="10 11" id="KW-0407">Ion channel</keyword>
<proteinExistence type="inferred from homology"/>
<accession>A0A922LTD4</accession>
<evidence type="ECO:0000313" key="14">
    <source>
        <dbReference type="EMBL" id="KAH9592962.1"/>
    </source>
</evidence>
<evidence type="ECO:0000256" key="7">
    <source>
        <dbReference type="ARBA" id="ARBA00023065"/>
    </source>
</evidence>
<evidence type="ECO:0000256" key="2">
    <source>
        <dbReference type="ARBA" id="ARBA00022448"/>
    </source>
</evidence>
<dbReference type="GeneID" id="24596166"/>
<dbReference type="PANTHER" id="PTHR11690:SF248">
    <property type="entry name" value="PICKPOCKET 17, ISOFORM A"/>
    <property type="match status" value="1"/>
</dbReference>
<evidence type="ECO:0000256" key="10">
    <source>
        <dbReference type="ARBA" id="ARBA00023303"/>
    </source>
</evidence>
<keyword evidence="2 11" id="KW-0813">Transport</keyword>
<gene>
    <name evidence="14" type="ORF">MS3_00004703</name>
</gene>
<evidence type="ECO:0000256" key="13">
    <source>
        <dbReference type="SAM" id="Phobius"/>
    </source>
</evidence>
<evidence type="ECO:0000256" key="1">
    <source>
        <dbReference type="ARBA" id="ARBA00004141"/>
    </source>
</evidence>
<keyword evidence="9 11" id="KW-0739">Sodium transport</keyword>
<evidence type="ECO:0000256" key="9">
    <source>
        <dbReference type="ARBA" id="ARBA00023201"/>
    </source>
</evidence>
<reference evidence="14" key="4">
    <citation type="journal article" date="2022" name="PLoS Pathog.">
        <title>Chromosome-level genome of Schistosoma haematobium underpins genome-wide explorations of molecular variation.</title>
        <authorList>
            <person name="Stroehlein A.J."/>
            <person name="Korhonen P.K."/>
            <person name="Lee V.V."/>
            <person name="Ralph S.A."/>
            <person name="Mentink-Kane M."/>
            <person name="You H."/>
            <person name="McManus D.P."/>
            <person name="Tchuente L.T."/>
            <person name="Stothard J.R."/>
            <person name="Kaur P."/>
            <person name="Dudchenko O."/>
            <person name="Aiden E.L."/>
            <person name="Yang B."/>
            <person name="Yang H."/>
            <person name="Emery A.M."/>
            <person name="Webster B.L."/>
            <person name="Brindley P.J."/>
            <person name="Rollinson D."/>
            <person name="Chang B.C.H."/>
            <person name="Gasser R.B."/>
            <person name="Young N.D."/>
        </authorList>
    </citation>
    <scope>NUCLEOTIDE SEQUENCE</scope>
</reference>
<comment type="similarity">
    <text evidence="11">Belongs to the amiloride-sensitive sodium channel (TC 1.A.6) family.</text>
</comment>
<reference evidence="14" key="3">
    <citation type="submission" date="2021-06" db="EMBL/GenBank/DDBJ databases">
        <title>Chromosome-level genome assembly for S. haematobium.</title>
        <authorList>
            <person name="Stroehlein A.J."/>
        </authorList>
    </citation>
    <scope>NUCLEOTIDE SEQUENCE</scope>
</reference>
<feature type="compositionally biased region" description="Polar residues" evidence="12">
    <location>
        <begin position="615"/>
        <end position="625"/>
    </location>
</feature>
<dbReference type="AlphaFoldDB" id="A0A922LTD4"/>
<evidence type="ECO:0000256" key="8">
    <source>
        <dbReference type="ARBA" id="ARBA00023136"/>
    </source>
</evidence>
<evidence type="ECO:0008006" key="16">
    <source>
        <dbReference type="Google" id="ProtNLM"/>
    </source>
</evidence>
<keyword evidence="15" id="KW-1185">Reference proteome</keyword>
<comment type="caution">
    <text evidence="14">The sequence shown here is derived from an EMBL/GenBank/DDBJ whole genome shotgun (WGS) entry which is preliminary data.</text>
</comment>
<sequence length="625" mass="72620">MLQLENNDNSHFIQMNDQRSTTDKLAQNCSHIIQMKESSKIIKRISILEIICDTFSIRGVARMRRGPPFLRGLWFCFVLIMTVGLLLTTYLLVQDYLVYDVSVNIHVDLDAKSPFPALTICHHHPFSQNAYHLWRHGDVMSPSVFNKHMRNLTHKFLMENDVDAAETLYQYDSLSIYYQNIKTIDAYRLGHDTTAFLNCMRRVNQTMQIEDNCMHMDGFQIRKFSHHIYFNCHTFEPKTKIEAYDTDTIALIVSLGTDPNYNNQEQAFLVDLFEMARGLRVVVHEPGTYPDLEREGLHVEPGKLNEINYQPVLWKRLNTPQNPCREEYIDRNPELASITDHKLPRLTGLDFAYAYNDLNVSYRYTQSQCILFHQQEDIIKECGCQYIYNPRPQYPSNNLPYCGSILGGDFDILALAKRIQCLTSGPLNVTVRSQYESTLCHPRCRYYTYESTISVTTWRAVDWQLHWLRQLNRAFKSMQYDVKINGEDWNITQSNGFHRWKEYYEKDNLTNISANAINDLNLQGDNFAYVVLKRRAGDVRVSQEKLVLSISVLLSRIGGLCSLSIGLTAAFIVELIEFTYRLVTTERSNIRHNKSKDHKIDSNNISGGEQHKNKQNQTTTCMEIT</sequence>
<organism evidence="14 15">
    <name type="scientific">Schistosoma haematobium</name>
    <name type="common">Blood fluke</name>
    <dbReference type="NCBI Taxonomy" id="6185"/>
    <lineage>
        <taxon>Eukaryota</taxon>
        <taxon>Metazoa</taxon>
        <taxon>Spiralia</taxon>
        <taxon>Lophotrochozoa</taxon>
        <taxon>Platyhelminthes</taxon>
        <taxon>Trematoda</taxon>
        <taxon>Digenea</taxon>
        <taxon>Strigeidida</taxon>
        <taxon>Schistosomatoidea</taxon>
        <taxon>Schistosomatidae</taxon>
        <taxon>Schistosoma</taxon>
    </lineage>
</organism>
<keyword evidence="5 13" id="KW-1133">Transmembrane helix</keyword>
<feature type="region of interest" description="Disordered" evidence="12">
    <location>
        <begin position="593"/>
        <end position="625"/>
    </location>
</feature>
<comment type="subcellular location">
    <subcellularLocation>
        <location evidence="1">Membrane</location>
        <topology evidence="1">Multi-pass membrane protein</topology>
    </subcellularLocation>
</comment>
<keyword evidence="8 13" id="KW-0472">Membrane</keyword>
<dbReference type="CTD" id="24596166"/>
<feature type="transmembrane region" description="Helical" evidence="13">
    <location>
        <begin position="72"/>
        <end position="93"/>
    </location>
</feature>
<keyword evidence="7 11" id="KW-0406">Ion transport</keyword>
<evidence type="ECO:0000256" key="4">
    <source>
        <dbReference type="ARBA" id="ARBA00022692"/>
    </source>
</evidence>
<dbReference type="EMBL" id="AMPZ03000002">
    <property type="protein sequence ID" value="KAH9592962.1"/>
    <property type="molecule type" value="Genomic_DNA"/>
</dbReference>
<evidence type="ECO:0000256" key="3">
    <source>
        <dbReference type="ARBA" id="ARBA00022461"/>
    </source>
</evidence>
<keyword evidence="4 11" id="KW-0812">Transmembrane</keyword>
<evidence type="ECO:0000256" key="11">
    <source>
        <dbReference type="RuleBase" id="RU000679"/>
    </source>
</evidence>